<protein>
    <submittedName>
        <fullName evidence="1">Uncharacterized protein</fullName>
    </submittedName>
</protein>
<comment type="caution">
    <text evidence="1">The sequence shown here is derived from an EMBL/GenBank/DDBJ whole genome shotgun (WGS) entry which is preliminary data.</text>
</comment>
<proteinExistence type="predicted"/>
<gene>
    <name evidence="1" type="ORF">INT48_000521</name>
</gene>
<keyword evidence="2" id="KW-1185">Reference proteome</keyword>
<name>A0A8H7SUY3_9FUNG</name>
<dbReference type="AlphaFoldDB" id="A0A8H7SUY3"/>
<dbReference type="Proteomes" id="UP000613177">
    <property type="component" value="Unassembled WGS sequence"/>
</dbReference>
<evidence type="ECO:0000313" key="2">
    <source>
        <dbReference type="Proteomes" id="UP000613177"/>
    </source>
</evidence>
<dbReference type="EMBL" id="JAEPRE010000044">
    <property type="protein sequence ID" value="KAG2234858.1"/>
    <property type="molecule type" value="Genomic_DNA"/>
</dbReference>
<accession>A0A8H7SUY3</accession>
<sequence length="166" mass="18087">MDAELGQATHTVFITPRIRTGNVMLDTSLIPNLSIAMVWDTLSHMRHYIKASAPSRMINVSSCANSQLLPKEGIVFDNLNGEKDGYIDVMVANTHPGNSMFISGLLRTSSVAAACWDARWSTRNYRLLVREAMTLKDLETSASTGALCSVSNDIVSSIVITPSILI</sequence>
<reference evidence="1" key="1">
    <citation type="submission" date="2021-01" db="EMBL/GenBank/DDBJ databases">
        <title>Metabolic potential, ecology and presence of endohyphal bacteria is reflected in genomic diversity of Mucoromycotina.</title>
        <authorList>
            <person name="Muszewska A."/>
            <person name="Okrasinska A."/>
            <person name="Steczkiewicz K."/>
            <person name="Drgas O."/>
            <person name="Orlowska M."/>
            <person name="Perlinska-Lenart U."/>
            <person name="Aleksandrzak-Piekarczyk T."/>
            <person name="Szatraj K."/>
            <person name="Zielenkiewicz U."/>
            <person name="Pilsyk S."/>
            <person name="Malc E."/>
            <person name="Mieczkowski P."/>
            <person name="Kruszewska J.S."/>
            <person name="Biernat P."/>
            <person name="Pawlowska J."/>
        </authorList>
    </citation>
    <scope>NUCLEOTIDE SEQUENCE</scope>
    <source>
        <strain evidence="1">WA0000018081</strain>
    </source>
</reference>
<evidence type="ECO:0000313" key="1">
    <source>
        <dbReference type="EMBL" id="KAG2234858.1"/>
    </source>
</evidence>
<organism evidence="1 2">
    <name type="scientific">Thamnidium elegans</name>
    <dbReference type="NCBI Taxonomy" id="101142"/>
    <lineage>
        <taxon>Eukaryota</taxon>
        <taxon>Fungi</taxon>
        <taxon>Fungi incertae sedis</taxon>
        <taxon>Mucoromycota</taxon>
        <taxon>Mucoromycotina</taxon>
        <taxon>Mucoromycetes</taxon>
        <taxon>Mucorales</taxon>
        <taxon>Mucorineae</taxon>
        <taxon>Mucoraceae</taxon>
        <taxon>Thamnidium</taxon>
    </lineage>
</organism>